<dbReference type="InterPro" id="IPR032675">
    <property type="entry name" value="LRR_dom_sf"/>
</dbReference>
<feature type="domain" description="Malectin-like" evidence="10">
    <location>
        <begin position="33"/>
        <end position="355"/>
    </location>
</feature>
<protein>
    <submittedName>
        <fullName evidence="11">Uncharacterized protein</fullName>
    </submittedName>
</protein>
<dbReference type="OMA" id="PAALWNK"/>
<keyword evidence="2" id="KW-0433">Leucine-rich repeat</keyword>
<dbReference type="PANTHER" id="PTHR45631:SF45">
    <property type="entry name" value="LEUCINE-RICH REPEAT (LRR) FAMILY PROTEIN"/>
    <property type="match status" value="1"/>
</dbReference>
<organism evidence="11 12">
    <name type="scientific">Cannabis sativa</name>
    <name type="common">Hemp</name>
    <name type="synonym">Marijuana</name>
    <dbReference type="NCBI Taxonomy" id="3483"/>
    <lineage>
        <taxon>Eukaryota</taxon>
        <taxon>Viridiplantae</taxon>
        <taxon>Streptophyta</taxon>
        <taxon>Embryophyta</taxon>
        <taxon>Tracheophyta</taxon>
        <taxon>Spermatophyta</taxon>
        <taxon>Magnoliopsida</taxon>
        <taxon>eudicotyledons</taxon>
        <taxon>Gunneridae</taxon>
        <taxon>Pentapetalae</taxon>
        <taxon>rosids</taxon>
        <taxon>fabids</taxon>
        <taxon>Rosales</taxon>
        <taxon>Cannabaceae</taxon>
        <taxon>Cannabis</taxon>
    </lineage>
</organism>
<proteinExistence type="predicted"/>
<dbReference type="InterPro" id="IPR001611">
    <property type="entry name" value="Leu-rich_rpt"/>
</dbReference>
<dbReference type="AlphaFoldDB" id="A0A803NL12"/>
<dbReference type="Pfam" id="PF08263">
    <property type="entry name" value="LRRNT_2"/>
    <property type="match status" value="1"/>
</dbReference>
<keyword evidence="6" id="KW-1133">Transmembrane helix</keyword>
<dbReference type="GO" id="GO:0016020">
    <property type="term" value="C:membrane"/>
    <property type="evidence" value="ECO:0007669"/>
    <property type="project" value="UniProtKB-SubCell"/>
</dbReference>
<dbReference type="Pfam" id="PF00560">
    <property type="entry name" value="LRR_1"/>
    <property type="match status" value="1"/>
</dbReference>
<keyword evidence="3" id="KW-0812">Transmembrane</keyword>
<comment type="subcellular location">
    <subcellularLocation>
        <location evidence="1">Membrane</location>
        <topology evidence="1">Single-pass membrane protein</topology>
    </subcellularLocation>
</comment>
<evidence type="ECO:0000256" key="1">
    <source>
        <dbReference type="ARBA" id="ARBA00004167"/>
    </source>
</evidence>
<evidence type="ECO:0000256" key="5">
    <source>
        <dbReference type="ARBA" id="ARBA00022737"/>
    </source>
</evidence>
<name>A0A803NL12_CANSA</name>
<sequence>MSLLLKIILPICCLLTFPSLFAQSQTNPTGYLLDCGAGESSSAGVTVSGLRYVTDEGFTSAGNITKLKQNDLVPILSTLRYFPDTSARKFCYSIPVIKGGKYLVKTTYYYGGFDGGDKPPVFDQIVEGTKWGVVDTSEDYANGLSSFYEIVVLAKANRLSVCVARNGETKSSPFMSALEVENLDDSLYNATDFTNNALSTVARCCFGEDHSIGFPDDKFNRIWQPFKDLNPVVISHHKVNPLEFWNVPPEKAFKNAITTSRGKRLQIQWPQISVSTGDYYIALYFQDNRTPSPYSWRVFDVLINGNKFYANLNVTTKGVTVYSTQWPLSGQTEIVLIPSNDMPVGPVINAAEVLQILPLGGKTLSKDVVAMLDLGRQFNNPPSDWSGDPCLPKENSWTGVTCSQGKFARVVALNLTNKELSGTLSPTIANLTALNHIWLGGNKLSGTIPEMWSLKDLRSLHLENNQFEGPVPKSLSQLPHLSEIFLNNNKLDGQNSVTAQ</sequence>
<dbReference type="EMBL" id="UZAU01000007">
    <property type="status" value="NOT_ANNOTATED_CDS"/>
    <property type="molecule type" value="Genomic_DNA"/>
</dbReference>
<keyword evidence="5" id="KW-0677">Repeat</keyword>
<evidence type="ECO:0000259" key="10">
    <source>
        <dbReference type="Pfam" id="PF12819"/>
    </source>
</evidence>
<feature type="signal peptide" evidence="8">
    <location>
        <begin position="1"/>
        <end position="24"/>
    </location>
</feature>
<dbReference type="InterPro" id="IPR013210">
    <property type="entry name" value="LRR_N_plant-typ"/>
</dbReference>
<keyword evidence="7" id="KW-0472">Membrane</keyword>
<keyword evidence="4 8" id="KW-0732">Signal</keyword>
<evidence type="ECO:0000259" key="9">
    <source>
        <dbReference type="Pfam" id="PF08263"/>
    </source>
</evidence>
<evidence type="ECO:0000256" key="2">
    <source>
        <dbReference type="ARBA" id="ARBA00022614"/>
    </source>
</evidence>
<reference evidence="11" key="1">
    <citation type="submission" date="2018-11" db="EMBL/GenBank/DDBJ databases">
        <authorList>
            <person name="Grassa J C."/>
        </authorList>
    </citation>
    <scope>NUCLEOTIDE SEQUENCE [LARGE SCALE GENOMIC DNA]</scope>
</reference>
<dbReference type="EnsemblPlants" id="evm.model.01.240">
    <property type="protein sequence ID" value="cds.evm.model.01.240"/>
    <property type="gene ID" value="evm.TU.01.240"/>
</dbReference>
<dbReference type="Gramene" id="evm.model.01.240">
    <property type="protein sequence ID" value="cds.evm.model.01.240"/>
    <property type="gene ID" value="evm.TU.01.240"/>
</dbReference>
<evidence type="ECO:0000256" key="3">
    <source>
        <dbReference type="ARBA" id="ARBA00022692"/>
    </source>
</evidence>
<evidence type="ECO:0000256" key="6">
    <source>
        <dbReference type="ARBA" id="ARBA00022989"/>
    </source>
</evidence>
<dbReference type="SUPFAM" id="SSF52058">
    <property type="entry name" value="L domain-like"/>
    <property type="match status" value="1"/>
</dbReference>
<accession>A0A803NL12</accession>
<dbReference type="PANTHER" id="PTHR45631">
    <property type="entry name" value="OS07G0107800 PROTEIN-RELATED"/>
    <property type="match status" value="1"/>
</dbReference>
<dbReference type="Gene3D" id="3.80.10.10">
    <property type="entry name" value="Ribonuclease Inhibitor"/>
    <property type="match status" value="1"/>
</dbReference>
<dbReference type="OrthoDB" id="1394818at2759"/>
<evidence type="ECO:0000256" key="8">
    <source>
        <dbReference type="SAM" id="SignalP"/>
    </source>
</evidence>
<dbReference type="Pfam" id="PF12819">
    <property type="entry name" value="Malectin_like"/>
    <property type="match status" value="1"/>
</dbReference>
<feature type="domain" description="Leucine-rich repeat-containing N-terminal plant-type" evidence="9">
    <location>
        <begin position="365"/>
        <end position="403"/>
    </location>
</feature>
<dbReference type="FunFam" id="3.80.10.10:FF:000129">
    <property type="entry name" value="Leucine-rich repeat receptor-like kinase"/>
    <property type="match status" value="1"/>
</dbReference>
<evidence type="ECO:0000313" key="11">
    <source>
        <dbReference type="EnsemblPlants" id="cds.evm.model.01.240"/>
    </source>
</evidence>
<reference evidence="11" key="2">
    <citation type="submission" date="2021-03" db="UniProtKB">
        <authorList>
            <consortium name="EnsemblPlants"/>
        </authorList>
    </citation>
    <scope>IDENTIFICATION</scope>
</reference>
<evidence type="ECO:0000313" key="12">
    <source>
        <dbReference type="Proteomes" id="UP000596661"/>
    </source>
</evidence>
<dbReference type="Gene3D" id="2.60.120.430">
    <property type="entry name" value="Galactose-binding lectin"/>
    <property type="match status" value="1"/>
</dbReference>
<dbReference type="InterPro" id="IPR024788">
    <property type="entry name" value="Malectin-like_Carb-bd_dom"/>
</dbReference>
<feature type="chain" id="PRO_5030806048" evidence="8">
    <location>
        <begin position="25"/>
        <end position="500"/>
    </location>
</feature>
<evidence type="ECO:0000256" key="4">
    <source>
        <dbReference type="ARBA" id="ARBA00022729"/>
    </source>
</evidence>
<dbReference type="Proteomes" id="UP000596661">
    <property type="component" value="Chromosome 1"/>
</dbReference>
<keyword evidence="12" id="KW-1185">Reference proteome</keyword>
<evidence type="ECO:0000256" key="7">
    <source>
        <dbReference type="ARBA" id="ARBA00023136"/>
    </source>
</evidence>